<feature type="region of interest" description="Disordered" evidence="1">
    <location>
        <begin position="98"/>
        <end position="127"/>
    </location>
</feature>
<proteinExistence type="evidence at transcript level"/>
<dbReference type="AlphaFoldDB" id="F3YDL1"/>
<name>F3YDL1_DROME</name>
<reference evidence="2" key="1">
    <citation type="submission" date="2011-04" db="EMBL/GenBank/DDBJ databases">
        <authorList>
            <person name="Carlson J."/>
            <person name="Booth B."/>
            <person name="Frise E."/>
            <person name="Park S."/>
            <person name="Wan K."/>
            <person name="Yu C."/>
            <person name="Celniker S."/>
        </authorList>
    </citation>
    <scope>NUCLEOTIDE SEQUENCE</scope>
</reference>
<feature type="compositionally biased region" description="Polar residues" evidence="1">
    <location>
        <begin position="53"/>
        <end position="68"/>
    </location>
</feature>
<evidence type="ECO:0000256" key="1">
    <source>
        <dbReference type="SAM" id="MobiDB-lite"/>
    </source>
</evidence>
<sequence>MGVAEDLAVNALELVATAQAGQMVGQLPVGQFGSLIREHEPPGGGTDGGSADIESNSHVTEEQPSGNETLIGLPGGLLHDIQIRGVEAQSGGWETISNQVNPEQLDGNQSLGQAKGSSKEDGDDLTNVRRDEVADELFHVVVDSATFFNGRHDGGEVVVSQHHFGGRLGDGGTRAHGNTDLSLLQGGGVVHTITSHSGDFVHALQELNNLGLVLGLHAGEEAGAGDGSLLFGGGKVVEFTTRVGLASGVLILGEYTDSAADSLGSGLVVAGDHNNTNTGGTAADNGIENFLTGGIQHAHNTDEGQVNLILVELGGVAQIHLVGLHGAIGNGQSQAAKGVASSTVLAGQGEDLGLQGRGQRNLGGANAGVCATL</sequence>
<evidence type="ECO:0000313" key="2">
    <source>
        <dbReference type="EMBL" id="AEC46888.1"/>
    </source>
</evidence>
<gene>
    <name evidence="2" type="primary">Ca-P60A-RA</name>
</gene>
<organism evidence="2">
    <name type="scientific">Drosophila melanogaster</name>
    <name type="common">Fruit fly</name>
    <dbReference type="NCBI Taxonomy" id="7227"/>
    <lineage>
        <taxon>Eukaryota</taxon>
        <taxon>Metazoa</taxon>
        <taxon>Ecdysozoa</taxon>
        <taxon>Arthropoda</taxon>
        <taxon>Hexapoda</taxon>
        <taxon>Insecta</taxon>
        <taxon>Pterygota</taxon>
        <taxon>Neoptera</taxon>
        <taxon>Endopterygota</taxon>
        <taxon>Diptera</taxon>
        <taxon>Brachycera</taxon>
        <taxon>Muscomorpha</taxon>
        <taxon>Ephydroidea</taxon>
        <taxon>Drosophilidae</taxon>
        <taxon>Drosophila</taxon>
        <taxon>Sophophora</taxon>
    </lineage>
</organism>
<feature type="compositionally biased region" description="Polar residues" evidence="1">
    <location>
        <begin position="98"/>
        <end position="116"/>
    </location>
</feature>
<accession>F3YDL1</accession>
<protein>
    <submittedName>
        <fullName evidence="2">FI14824p</fullName>
    </submittedName>
</protein>
<dbReference type="EMBL" id="BT126372">
    <property type="protein sequence ID" value="AEC46888.1"/>
    <property type="molecule type" value="mRNA"/>
</dbReference>
<feature type="region of interest" description="Disordered" evidence="1">
    <location>
        <begin position="34"/>
        <end position="72"/>
    </location>
</feature>